<dbReference type="EMBL" id="JBHSIS010000017">
    <property type="protein sequence ID" value="MFC4857311.1"/>
    <property type="molecule type" value="Genomic_DNA"/>
</dbReference>
<evidence type="ECO:0000313" key="1">
    <source>
        <dbReference type="EMBL" id="MFC4857311.1"/>
    </source>
</evidence>
<proteinExistence type="predicted"/>
<protein>
    <submittedName>
        <fullName evidence="1">Uncharacterized protein</fullName>
    </submittedName>
</protein>
<reference evidence="2" key="1">
    <citation type="journal article" date="2019" name="Int. J. Syst. Evol. Microbiol.">
        <title>The Global Catalogue of Microorganisms (GCM) 10K type strain sequencing project: providing services to taxonomists for standard genome sequencing and annotation.</title>
        <authorList>
            <consortium name="The Broad Institute Genomics Platform"/>
            <consortium name="The Broad Institute Genome Sequencing Center for Infectious Disease"/>
            <person name="Wu L."/>
            <person name="Ma J."/>
        </authorList>
    </citation>
    <scope>NUCLEOTIDE SEQUENCE [LARGE SCALE GENOMIC DNA]</scope>
    <source>
        <strain evidence="2">ZS-22-S1</strain>
    </source>
</reference>
<sequence>MTDSAAGTNESARREAAEDLAELEFTPLTPEEAAEVDDRVYLLGVCREYYNVR</sequence>
<dbReference type="Proteomes" id="UP001595859">
    <property type="component" value="Unassembled WGS sequence"/>
</dbReference>
<evidence type="ECO:0000313" key="2">
    <source>
        <dbReference type="Proteomes" id="UP001595859"/>
    </source>
</evidence>
<dbReference type="RefSeq" id="WP_378059296.1">
    <property type="nucleotide sequence ID" value="NZ_JBHSIS010000017.1"/>
</dbReference>
<accession>A0ABV9SCK3</accession>
<comment type="caution">
    <text evidence="1">The sequence shown here is derived from an EMBL/GenBank/DDBJ whole genome shotgun (WGS) entry which is preliminary data.</text>
</comment>
<organism evidence="1 2">
    <name type="scientific">Actinophytocola glycyrrhizae</name>
    <dbReference type="NCBI Taxonomy" id="2044873"/>
    <lineage>
        <taxon>Bacteria</taxon>
        <taxon>Bacillati</taxon>
        <taxon>Actinomycetota</taxon>
        <taxon>Actinomycetes</taxon>
        <taxon>Pseudonocardiales</taxon>
        <taxon>Pseudonocardiaceae</taxon>
    </lineage>
</organism>
<name>A0ABV9SCK3_9PSEU</name>
<keyword evidence="2" id="KW-1185">Reference proteome</keyword>
<gene>
    <name evidence="1" type="ORF">ACFPCV_27760</name>
</gene>